<proteinExistence type="predicted"/>
<dbReference type="KEGG" id="pma:Pro_1469"/>
<protein>
    <submittedName>
        <fullName evidence="2">Uncharacterized protein</fullName>
    </submittedName>
</protein>
<organism evidence="2 3">
    <name type="scientific">Prochlorococcus marinus (strain SARG / CCMP1375 / SS120)</name>
    <dbReference type="NCBI Taxonomy" id="167539"/>
    <lineage>
        <taxon>Bacteria</taxon>
        <taxon>Bacillati</taxon>
        <taxon>Cyanobacteriota</taxon>
        <taxon>Cyanophyceae</taxon>
        <taxon>Synechococcales</taxon>
        <taxon>Prochlorococcaceae</taxon>
        <taxon>Prochlorococcus</taxon>
    </lineage>
</organism>
<evidence type="ECO:0000313" key="2">
    <source>
        <dbReference type="EMBL" id="AAQ00513.1"/>
    </source>
</evidence>
<name>Q7VAJ3_PROMA</name>
<dbReference type="AlphaFoldDB" id="Q7VAJ3"/>
<evidence type="ECO:0000313" key="3">
    <source>
        <dbReference type="Proteomes" id="UP000001420"/>
    </source>
</evidence>
<evidence type="ECO:0000256" key="1">
    <source>
        <dbReference type="SAM" id="Phobius"/>
    </source>
</evidence>
<gene>
    <name evidence="2" type="ordered locus">Pro_1469</name>
</gene>
<dbReference type="HOGENOM" id="CLU_3121467_0_0_3"/>
<accession>Q7VAJ3</accession>
<dbReference type="EnsemblBacteria" id="AAQ00513">
    <property type="protein sequence ID" value="AAQ00513"/>
    <property type="gene ID" value="Pro_1469"/>
</dbReference>
<keyword evidence="1" id="KW-0812">Transmembrane</keyword>
<keyword evidence="1" id="KW-1133">Transmembrane helix</keyword>
<sequence length="50" mass="5777">MSLTNREGMVDPSIQIYQIGIILLSFLSGIIIYGLIRKVKFRNFFEILSK</sequence>
<dbReference type="PATRIC" id="fig|167539.5.peg.1545"/>
<keyword evidence="3" id="KW-1185">Reference proteome</keyword>
<dbReference type="EMBL" id="AE017126">
    <property type="protein sequence ID" value="AAQ00513.1"/>
    <property type="molecule type" value="Genomic_DNA"/>
</dbReference>
<reference evidence="2 3" key="1">
    <citation type="journal article" date="2003" name="Proc. Natl. Acad. Sci. U.S.A.">
        <title>Genome sequence of the cyanobacterium Prochlorococcus marinus SS120, a nearly minimal oxyphototrophic genome.</title>
        <authorList>
            <person name="Dufresne A."/>
            <person name="Salanoubat M."/>
            <person name="Partensky F."/>
            <person name="Artiguenave F."/>
            <person name="Axmann I.M."/>
            <person name="Barbe V."/>
            <person name="Duprat S."/>
            <person name="Galperin M.Y."/>
            <person name="Koonin E.V."/>
            <person name="Le Gall F."/>
            <person name="Makarova K.S."/>
            <person name="Ostrowski M."/>
            <person name="Oztas S."/>
            <person name="Robert C."/>
            <person name="Rogozin I.B."/>
            <person name="Scanlan D.J."/>
            <person name="Tandeau de Marsac N."/>
            <person name="Weissenbach J."/>
            <person name="Wincker P."/>
            <person name="Wolf Y.I."/>
            <person name="Hess W.R."/>
        </authorList>
    </citation>
    <scope>NUCLEOTIDE SEQUENCE [LARGE SCALE GENOMIC DNA]</scope>
    <source>
        <strain evidence="3">SARG / CCMP1375 / SS120</strain>
    </source>
</reference>
<dbReference type="STRING" id="167539.Pro_1469"/>
<feature type="transmembrane region" description="Helical" evidence="1">
    <location>
        <begin position="16"/>
        <end position="36"/>
    </location>
</feature>
<keyword evidence="1" id="KW-0472">Membrane</keyword>
<dbReference type="Proteomes" id="UP000001420">
    <property type="component" value="Chromosome"/>
</dbReference>